<feature type="compositionally biased region" description="Basic and acidic residues" evidence="1">
    <location>
        <begin position="212"/>
        <end position="227"/>
    </location>
</feature>
<feature type="compositionally biased region" description="Low complexity" evidence="1">
    <location>
        <begin position="114"/>
        <end position="129"/>
    </location>
</feature>
<organism evidence="3 5">
    <name type="scientific">Ustilago bromivora</name>
    <dbReference type="NCBI Taxonomy" id="307758"/>
    <lineage>
        <taxon>Eukaryota</taxon>
        <taxon>Fungi</taxon>
        <taxon>Dikarya</taxon>
        <taxon>Basidiomycota</taxon>
        <taxon>Ustilaginomycotina</taxon>
        <taxon>Ustilaginomycetes</taxon>
        <taxon>Ustilaginales</taxon>
        <taxon>Ustilaginaceae</taxon>
        <taxon>Ustilago</taxon>
    </lineage>
</organism>
<protein>
    <recommendedName>
        <fullName evidence="2">PX domain-containing protein</fullName>
    </recommendedName>
</protein>
<dbReference type="InterPro" id="IPR047168">
    <property type="entry name" value="LEC1-like"/>
</dbReference>
<feature type="compositionally biased region" description="Basic residues" evidence="1">
    <location>
        <begin position="197"/>
        <end position="211"/>
    </location>
</feature>
<reference evidence="3" key="1">
    <citation type="submission" date="2016-04" db="EMBL/GenBank/DDBJ databases">
        <authorList>
            <person name="Evans L.H."/>
            <person name="Alamgir A."/>
            <person name="Owens N."/>
            <person name="Weber N.D."/>
            <person name="Virtaneva K."/>
            <person name="Barbian K."/>
            <person name="Babar A."/>
            <person name="Rosenke K."/>
        </authorList>
    </citation>
    <scope>NUCLEOTIDE SEQUENCE</scope>
    <source>
        <strain evidence="3">UB2112</strain>
    </source>
</reference>
<dbReference type="GO" id="GO:0035091">
    <property type="term" value="F:phosphatidylinositol binding"/>
    <property type="evidence" value="ECO:0007669"/>
    <property type="project" value="TreeGrafter"/>
</dbReference>
<sequence length="1876" mass="205677">MRRPYVEPGYRSARPGIRHRSPSNGPDRKGRDPNTLASSARDGDTRRPGRLASEGETDQDDFYSDNDDQGFLTQTDENAVTANEDIDGEQDDLEDDDLLDHDKVEEARSAHSGPSARSVRSAPRAAPALRHARINEQDDDEDADCDDEDRGMRTPRNQSRSNLAATPRSSGRPRAHSRSSKLAPEEEDWAVKDEAKRRKGGVFGRLKRLGRKPKESNQDSGRIREGANADVVLGRSYGAVRELRSRKSSLQQPRPESIPSYRTRDRASFGRGAASAAVSSGVAANATRSSGRGSTLGNSGRGSGFDDDFDSELGTARQSSRLRARQPPSVIASDDGTDLGQAKDGTLPISDEPPRIPVPIALREAENARSPQLVHPYAEPVTTEPHGRSKSLAESVQPSVLDASDAASVIPPSSPLIPLSGPLSHNDAVMPSQRASMQSMRDNKIDEETMSRSRKPSMDLRAAAGGALGGLAAMIGFDALRERKNGLPPKDEPISTVLGLTTDSQSTARDPAALTTSLNTAVQAAPTQDVAAAKSDVTLLPRKNRRQSSRASVLSGATKAEAASPTAGATRDGPSELPYVVDDDAAERKSSLAPALPVSAALGGGLGGIAAANLATGVASHDVEEALADGKKKRKKNKKNKNKGQALDDEKSVLVASNVVPQASRAEMVEVDSAPMSRAAVVPVANGDAVQARGFATTGSATEASELADDEAGGPPSTVAPIGEKNGYSQLGMAAAAAPNAAATVAGGRKSRAAKPAKGSRGVEKLLAVDEDDAGLRRNIPAPDKGGYLLTPSIAPSVADPLDAGRNRLTSSKGNWLTKDLSPQQTHYFLRELSMRELKWELDRAWLISSFEKPQRPTRRVRKDFSDVEDDSRINDFDESSDEELLAMDEDEDEEAVFRRGPQQLGALYSQASIPDLPLLRFLFKNAFCTFPLFVTPEDKIDQYVGGPPDKATLARTYFFTGILPLLRAVQTRWLSEWVDRHGEGDGTPFSAVSTISSVRSLLTKWASRYITAILRVGPGDPYFEDDEAIGKESWPWPASNLLPPEAYYAFRKPLDRLKYGGYEVDLIGIRRHSATERDYIIRLRRPNAPDQYVVRNDNDFEEFRRNLSKDLGPFAFVKPLPRTRGRPDEGESDVEDGSPYGSVRSENFNAAGLGSGALYKSSPSATPVRSGSIDSSRRLRGGGRDGRRRYSSAVRDGRPILSRDAPSEQDSEAFEDTADELADDDDRSEATLQPRRGASRRGPVQDEKKGPSLLSRGKGSLRRLTGMDTSPKSRSNSLRRKEGSSGSQRRRPLPVPSPPAAAAGNLERGGGSVRRPPPAGAMDFDARRNKLRTWLRDTLSIRESSHAAETQNFLTIGGFPERALRRTDLDDIQERRREDRHRRQEHERDAAEAGDDVHDLREVRDEIWLDCVDGDGFLKMYDALRETSDYARLPLGYQKMVSWGNLQMARWLYGVFVAGDESRANLARVQDVYESIPWKKLAFAMKSPVAQMMRAWRDQFLRRGFLQSILHVILEDEPETIEEDLVELRRAIGSEVMFQKLRIFVESPGDLKRLIRQHSEKAEVPLVAAIVRGSEQPKLNKAEVQRVMDATQAYQDFMKTVPSTTKKNNHKEPGYLLITNLQRALRLLSLQRDGAQVRGMLQDPIIADALATVFEPLMEELRRLHKIKGIGGSIMELQSFLGRLMDHLTGLRARIMDPLHAVNGIAEILDDAAPHWYRFLRAAADATPTVFSFFAWFRHLAMTVGAGSEDLAQIWTNPPAAPAGEDETGSEGDRQSVNPDTMPAYDGALDPATMRDINSLAKHGRRKRNRQMEIACRWAAGDTEEHHPVQMQGDGKGRTRTDPYLPREPRPARKAPGLDRFRKSFREAVSSALTR</sequence>
<dbReference type="InterPro" id="IPR024554">
    <property type="entry name" value="LEC1-like_C"/>
</dbReference>
<feature type="compositionally biased region" description="Acidic residues" evidence="1">
    <location>
        <begin position="1208"/>
        <end position="1228"/>
    </location>
</feature>
<evidence type="ECO:0000313" key="5">
    <source>
        <dbReference type="Proteomes" id="UP000179920"/>
    </source>
</evidence>
<name>A0A1K0HDW1_9BASI</name>
<evidence type="ECO:0000259" key="2">
    <source>
        <dbReference type="Pfam" id="PF12825"/>
    </source>
</evidence>
<feature type="compositionally biased region" description="Basic residues" evidence="1">
    <location>
        <begin position="1179"/>
        <end position="1191"/>
    </location>
</feature>
<feature type="region of interest" description="Disordered" evidence="1">
    <location>
        <begin position="1757"/>
        <end position="1791"/>
    </location>
</feature>
<accession>A0A1K0HDW1</accession>
<feature type="compositionally biased region" description="Polar residues" evidence="1">
    <location>
        <begin position="71"/>
        <end position="81"/>
    </location>
</feature>
<feature type="compositionally biased region" description="Polar residues" evidence="1">
    <location>
        <begin position="1268"/>
        <end position="1277"/>
    </location>
</feature>
<dbReference type="EMBL" id="LT558133">
    <property type="protein sequence ID" value="SAM85419.1"/>
    <property type="molecule type" value="Genomic_DNA"/>
</dbReference>
<dbReference type="PANTHER" id="PTHR47185:SF1">
    <property type="entry name" value="PX DOMAIN-CONTAINING PROTEIN YPR097W"/>
    <property type="match status" value="1"/>
</dbReference>
<feature type="region of interest" description="Disordered" evidence="1">
    <location>
        <begin position="1822"/>
        <end position="1864"/>
    </location>
</feature>
<feature type="compositionally biased region" description="Polar residues" evidence="1">
    <location>
        <begin position="155"/>
        <end position="169"/>
    </location>
</feature>
<evidence type="ECO:0000313" key="3">
    <source>
        <dbReference type="EMBL" id="SAM85419.1"/>
    </source>
</evidence>
<feature type="domain" description="PX" evidence="2">
    <location>
        <begin position="1417"/>
        <end position="1745"/>
    </location>
</feature>
<feature type="compositionally biased region" description="Low complexity" evidence="1">
    <location>
        <begin position="269"/>
        <end position="286"/>
    </location>
</feature>
<feature type="compositionally biased region" description="Acidic residues" evidence="1">
    <location>
        <begin position="137"/>
        <end position="149"/>
    </location>
</feature>
<feature type="region of interest" description="Disordered" evidence="1">
    <location>
        <begin position="628"/>
        <end position="650"/>
    </location>
</feature>
<feature type="compositionally biased region" description="Acidic residues" evidence="1">
    <location>
        <begin position="55"/>
        <end position="68"/>
    </location>
</feature>
<feature type="compositionally biased region" description="Basic residues" evidence="1">
    <location>
        <begin position="631"/>
        <end position="642"/>
    </location>
</feature>
<feature type="region of interest" description="Disordered" evidence="1">
    <location>
        <begin position="1"/>
        <end position="355"/>
    </location>
</feature>
<feature type="compositionally biased region" description="Basic and acidic residues" evidence="1">
    <location>
        <begin position="441"/>
        <end position="451"/>
    </location>
</feature>
<reference evidence="5" key="2">
    <citation type="submission" date="2016-04" db="EMBL/GenBank/DDBJ databases">
        <authorList>
            <person name="Guldener U."/>
            <person name="Guldener U."/>
        </authorList>
    </citation>
    <scope>NUCLEOTIDE SEQUENCE [LARGE SCALE GENOMIC DNA]</scope>
    <source>
        <strain evidence="5">UB2112</strain>
    </source>
</reference>
<evidence type="ECO:0000313" key="6">
    <source>
        <dbReference type="Proteomes" id="UP000658997"/>
    </source>
</evidence>
<dbReference type="PANTHER" id="PTHR47185">
    <property type="entry name" value="PX DOMAIN-CONTAINING PROTEIN YPR097W"/>
    <property type="match status" value="1"/>
</dbReference>
<feature type="compositionally biased region" description="Acidic residues" evidence="1">
    <location>
        <begin position="84"/>
        <end position="99"/>
    </location>
</feature>
<dbReference type="Proteomes" id="UP000179920">
    <property type="component" value="Chromosome XVII"/>
</dbReference>
<gene>
    <name evidence="4" type="ORF">UBRO2_05395</name>
    <name evidence="3" type="ORF">UBRO_07383</name>
</gene>
<dbReference type="Pfam" id="PF12825">
    <property type="entry name" value="DUF3818"/>
    <property type="match status" value="1"/>
</dbReference>
<evidence type="ECO:0000313" key="4">
    <source>
        <dbReference type="EMBL" id="SYW84295.1"/>
    </source>
</evidence>
<feature type="region of interest" description="Disordered" evidence="1">
    <location>
        <begin position="535"/>
        <end position="578"/>
    </location>
</feature>
<feature type="compositionally biased region" description="Basic and acidic residues" evidence="1">
    <location>
        <begin position="100"/>
        <end position="109"/>
    </location>
</feature>
<evidence type="ECO:0000256" key="1">
    <source>
        <dbReference type="SAM" id="MobiDB-lite"/>
    </source>
</evidence>
<feature type="region of interest" description="Disordered" evidence="1">
    <location>
        <begin position="433"/>
        <end position="454"/>
    </location>
</feature>
<feature type="region of interest" description="Disordered" evidence="1">
    <location>
        <begin position="1119"/>
        <end position="1326"/>
    </location>
</feature>
<dbReference type="OrthoDB" id="71672at2759"/>
<dbReference type="EMBL" id="ULHB01000164">
    <property type="protein sequence ID" value="SYW84295.1"/>
    <property type="molecule type" value="Genomic_DNA"/>
</dbReference>
<feature type="region of interest" description="Disordered" evidence="1">
    <location>
        <begin position="1376"/>
        <end position="1395"/>
    </location>
</feature>
<feature type="compositionally biased region" description="Basic and acidic residues" evidence="1">
    <location>
        <begin position="1836"/>
        <end position="1864"/>
    </location>
</feature>
<dbReference type="Proteomes" id="UP000658997">
    <property type="component" value="Unassembled WGS sequence"/>
</dbReference>
<feature type="compositionally biased region" description="Polar residues" evidence="1">
    <location>
        <begin position="287"/>
        <end position="298"/>
    </location>
</feature>
<proteinExistence type="predicted"/>
<reference evidence="4" key="3">
    <citation type="submission" date="2018-08" db="EMBL/GenBank/DDBJ databases">
        <authorList>
            <person name="Guldener U."/>
        </authorList>
    </citation>
    <scope>NUCLEOTIDE SEQUENCE</scope>
    <source>
        <strain evidence="4">UB2</strain>
    </source>
</reference>
<keyword evidence="6" id="KW-1185">Reference proteome</keyword>